<protein>
    <recommendedName>
        <fullName evidence="3">Mitochondrial glycoprotein</fullName>
    </recommendedName>
</protein>
<dbReference type="GO" id="GO:0005759">
    <property type="term" value="C:mitochondrial matrix"/>
    <property type="evidence" value="ECO:0007669"/>
    <property type="project" value="InterPro"/>
</dbReference>
<dbReference type="SUPFAM" id="SSF54529">
    <property type="entry name" value="Mitochondrial glycoprotein MAM33-like"/>
    <property type="match status" value="1"/>
</dbReference>
<dbReference type="InterPro" id="IPR036561">
    <property type="entry name" value="MAM33_sf"/>
</dbReference>
<comment type="caution">
    <text evidence="1">The sequence shown here is derived from an EMBL/GenBank/DDBJ whole genome shotgun (WGS) entry which is preliminary data.</text>
</comment>
<reference evidence="2" key="1">
    <citation type="journal article" date="2020" name="Nat. Commun.">
        <title>Genome assembly of wild tea tree DASZ reveals pedigree and selection history of tea varieties.</title>
        <authorList>
            <person name="Zhang W."/>
            <person name="Zhang Y."/>
            <person name="Qiu H."/>
            <person name="Guo Y."/>
            <person name="Wan H."/>
            <person name="Zhang X."/>
            <person name="Scossa F."/>
            <person name="Alseekh S."/>
            <person name="Zhang Q."/>
            <person name="Wang P."/>
            <person name="Xu L."/>
            <person name="Schmidt M.H."/>
            <person name="Jia X."/>
            <person name="Li D."/>
            <person name="Zhu A."/>
            <person name="Guo F."/>
            <person name="Chen W."/>
            <person name="Ni D."/>
            <person name="Usadel B."/>
            <person name="Fernie A.R."/>
            <person name="Wen W."/>
        </authorList>
    </citation>
    <scope>NUCLEOTIDE SEQUENCE [LARGE SCALE GENOMIC DNA]</scope>
    <source>
        <strain evidence="2">cv. G240</strain>
    </source>
</reference>
<dbReference type="Pfam" id="PF02330">
    <property type="entry name" value="MAM33"/>
    <property type="match status" value="1"/>
</dbReference>
<reference evidence="1 2" key="2">
    <citation type="submission" date="2020-07" db="EMBL/GenBank/DDBJ databases">
        <title>Genome assembly of wild tea tree DASZ reveals pedigree and selection history of tea varieties.</title>
        <authorList>
            <person name="Zhang W."/>
        </authorList>
    </citation>
    <scope>NUCLEOTIDE SEQUENCE [LARGE SCALE GENOMIC DNA]</scope>
    <source>
        <strain evidence="2">cv. G240</strain>
        <tissue evidence="1">Leaf</tissue>
    </source>
</reference>
<dbReference type="InterPro" id="IPR003428">
    <property type="entry name" value="MAM33"/>
</dbReference>
<dbReference type="AlphaFoldDB" id="A0A7J7I4H8"/>
<name>A0A7J7I4H8_CAMSI</name>
<dbReference type="EMBL" id="JACBKZ010000001">
    <property type="protein sequence ID" value="KAF5959028.1"/>
    <property type="molecule type" value="Genomic_DNA"/>
</dbReference>
<evidence type="ECO:0000313" key="2">
    <source>
        <dbReference type="Proteomes" id="UP000593564"/>
    </source>
</evidence>
<keyword evidence="2" id="KW-1185">Reference proteome</keyword>
<evidence type="ECO:0000313" key="1">
    <source>
        <dbReference type="EMBL" id="KAF5959028.1"/>
    </source>
</evidence>
<gene>
    <name evidence="1" type="ORF">HYC85_000237</name>
</gene>
<evidence type="ECO:0008006" key="3">
    <source>
        <dbReference type="Google" id="ProtNLM"/>
    </source>
</evidence>
<dbReference type="PANTHER" id="PTHR31365:SF2">
    <property type="entry name" value="OS01G0771100 PROTEIN"/>
    <property type="match status" value="1"/>
</dbReference>
<dbReference type="Gene3D" id="3.10.280.10">
    <property type="entry name" value="Mitochondrial glycoprotein"/>
    <property type="match status" value="1"/>
</dbReference>
<dbReference type="Proteomes" id="UP000593564">
    <property type="component" value="Unassembled WGS sequence"/>
</dbReference>
<accession>A0A7J7I4H8</accession>
<organism evidence="1 2">
    <name type="scientific">Camellia sinensis</name>
    <name type="common">Tea plant</name>
    <name type="synonym">Thea sinensis</name>
    <dbReference type="NCBI Taxonomy" id="4442"/>
    <lineage>
        <taxon>Eukaryota</taxon>
        <taxon>Viridiplantae</taxon>
        <taxon>Streptophyta</taxon>
        <taxon>Embryophyta</taxon>
        <taxon>Tracheophyta</taxon>
        <taxon>Spermatophyta</taxon>
        <taxon>Magnoliopsida</taxon>
        <taxon>eudicotyledons</taxon>
        <taxon>Gunneridae</taxon>
        <taxon>Pentapetalae</taxon>
        <taxon>asterids</taxon>
        <taxon>Ericales</taxon>
        <taxon>Theaceae</taxon>
        <taxon>Camellia</taxon>
    </lineage>
</organism>
<sequence length="213" mass="24047">MLRQALAGARGALQQWRMLSSRRSSTSVSSAVNSMLLRHLKEHYLELSKMTPPPKVSPPSPFTIVEGALDRSGPVLKRTYGDEEISLRMMMVKTVLTSCSFTVDISKPGQKESLHFLCGLYPDALGIHSVSMRPKLETSGFLVVPTKYNGPVFQDLDEGMRDALHSYIEERGINENLFPFLQAWLYVKDNRNLMRWFRAVGTLIKERKQASDA</sequence>
<proteinExistence type="predicted"/>
<dbReference type="PANTHER" id="PTHR31365">
    <property type="entry name" value="EXPRESSED PROTEIN"/>
    <property type="match status" value="1"/>
</dbReference>